<protein>
    <submittedName>
        <fullName evidence="7">Uncharacterized protein</fullName>
    </submittedName>
</protein>
<accession>A0AAJ8JSM0</accession>
<dbReference type="SMART" id="SM00166">
    <property type="entry name" value="UBX"/>
    <property type="match status" value="1"/>
</dbReference>
<dbReference type="PROSITE" id="PS50033">
    <property type="entry name" value="UBX"/>
    <property type="match status" value="1"/>
</dbReference>
<dbReference type="InterPro" id="IPR001012">
    <property type="entry name" value="UBX_dom"/>
</dbReference>
<dbReference type="KEGG" id="cdep:91087133"/>
<dbReference type="InterPro" id="IPR013087">
    <property type="entry name" value="Znf_C2H2_type"/>
</dbReference>
<dbReference type="GO" id="GO:0036435">
    <property type="term" value="F:K48-linked polyubiquitin modification-dependent protein binding"/>
    <property type="evidence" value="ECO:0007669"/>
    <property type="project" value="TreeGrafter"/>
</dbReference>
<organism evidence="7 8">
    <name type="scientific">Cryptococcus depauperatus CBS 7841</name>
    <dbReference type="NCBI Taxonomy" id="1295531"/>
    <lineage>
        <taxon>Eukaryota</taxon>
        <taxon>Fungi</taxon>
        <taxon>Dikarya</taxon>
        <taxon>Basidiomycota</taxon>
        <taxon>Agaricomycotina</taxon>
        <taxon>Tremellomycetes</taxon>
        <taxon>Tremellales</taxon>
        <taxon>Cryptococcaceae</taxon>
        <taxon>Cryptococcus</taxon>
    </lineage>
</organism>
<sequence length="324" mass="36130">MSDQQKLLDMGFEAQRIKWALKAIKNSGLQAAMEHILENAEKPVPNFISEGVDGEDEEASKVDIEKLEGSVNDSDLIAKSIKCSQCGKIFRTEATASFHAEKSGHDQFEESTDEIRPLTEEEKKAKLQELKEKLAIKRAAQAKEDEKSNKANDAIRRKAGQDVNKIREDLEIKEVQKEAERKKREKIEDQKVRAAIKAQIEADKRERAEKAAREKALRENKDVSSQATSVVIPKPDASAVKSSDSPETRLQIRLSTGGPPLTKTFPSNSTLVDVAEWVASENLAYNVDTVKFAMTFPRKHFSPEEMPKTLKENGLTPSAVLMAS</sequence>
<dbReference type="InterPro" id="IPR029071">
    <property type="entry name" value="Ubiquitin-like_domsf"/>
</dbReference>
<dbReference type="AlphaFoldDB" id="A0AAJ8JSM0"/>
<evidence type="ECO:0000259" key="6">
    <source>
        <dbReference type="PROSITE" id="PS50033"/>
    </source>
</evidence>
<dbReference type="SUPFAM" id="SSF46934">
    <property type="entry name" value="UBA-like"/>
    <property type="match status" value="1"/>
</dbReference>
<evidence type="ECO:0000256" key="2">
    <source>
        <dbReference type="ARBA" id="ARBA00022490"/>
    </source>
</evidence>
<reference evidence="7" key="3">
    <citation type="submission" date="2024-01" db="EMBL/GenBank/DDBJ databases">
        <authorList>
            <person name="Coelho M.A."/>
            <person name="David-Palma M."/>
            <person name="Shea T."/>
            <person name="Sun S."/>
            <person name="Cuomo C.A."/>
            <person name="Heitman J."/>
        </authorList>
    </citation>
    <scope>NUCLEOTIDE SEQUENCE</scope>
    <source>
        <strain evidence="7">CBS 7841</strain>
    </source>
</reference>
<evidence type="ECO:0000313" key="8">
    <source>
        <dbReference type="Proteomes" id="UP000094043"/>
    </source>
</evidence>
<dbReference type="PANTHER" id="PTHR46340">
    <property type="entry name" value="UBX DOMAIN-CONTAINING PROTEIN 1"/>
    <property type="match status" value="1"/>
</dbReference>
<dbReference type="RefSeq" id="XP_066068427.1">
    <property type="nucleotide sequence ID" value="XM_066212330.1"/>
</dbReference>
<feature type="domain" description="UBX" evidence="6">
    <location>
        <begin position="243"/>
        <end position="323"/>
    </location>
</feature>
<dbReference type="InterPro" id="IPR009060">
    <property type="entry name" value="UBA-like_sf"/>
</dbReference>
<dbReference type="GO" id="GO:0005634">
    <property type="term" value="C:nucleus"/>
    <property type="evidence" value="ECO:0007669"/>
    <property type="project" value="TreeGrafter"/>
</dbReference>
<name>A0AAJ8JSM0_9TREE</name>
<proteinExistence type="predicted"/>
<feature type="domain" description="UBA" evidence="5">
    <location>
        <begin position="1"/>
        <end position="39"/>
    </location>
</feature>
<evidence type="ECO:0000313" key="7">
    <source>
        <dbReference type="EMBL" id="WVN87727.1"/>
    </source>
</evidence>
<dbReference type="InterPro" id="IPR015940">
    <property type="entry name" value="UBA"/>
</dbReference>
<dbReference type="GO" id="GO:0032435">
    <property type="term" value="P:negative regulation of proteasomal ubiquitin-dependent protein catabolic process"/>
    <property type="evidence" value="ECO:0007669"/>
    <property type="project" value="TreeGrafter"/>
</dbReference>
<evidence type="ECO:0000256" key="1">
    <source>
        <dbReference type="ARBA" id="ARBA00004496"/>
    </source>
</evidence>
<comment type="subcellular location">
    <subcellularLocation>
        <location evidence="1">Cytoplasm</location>
    </subcellularLocation>
</comment>
<feature type="region of interest" description="Disordered" evidence="4">
    <location>
        <begin position="201"/>
        <end position="266"/>
    </location>
</feature>
<keyword evidence="8" id="KW-1185">Reference proteome</keyword>
<feature type="compositionally biased region" description="Basic and acidic residues" evidence="4">
    <location>
        <begin position="201"/>
        <end position="222"/>
    </location>
</feature>
<dbReference type="Proteomes" id="UP000094043">
    <property type="component" value="Chromosome 3"/>
</dbReference>
<dbReference type="Pfam" id="PF22562">
    <property type="entry name" value="UBA_7"/>
    <property type="match status" value="1"/>
</dbReference>
<dbReference type="Gene3D" id="3.10.20.90">
    <property type="entry name" value="Phosphatidylinositol 3-kinase Catalytic Subunit, Chain A, domain 1"/>
    <property type="match status" value="1"/>
</dbReference>
<keyword evidence="2" id="KW-0963">Cytoplasm</keyword>
<dbReference type="PROSITE" id="PS50030">
    <property type="entry name" value="UBA"/>
    <property type="match status" value="1"/>
</dbReference>
<dbReference type="Pfam" id="PF00789">
    <property type="entry name" value="UBX"/>
    <property type="match status" value="1"/>
</dbReference>
<reference evidence="7" key="2">
    <citation type="journal article" date="2022" name="Elife">
        <title>Obligate sexual reproduction of a homothallic fungus closely related to the Cryptococcus pathogenic species complex.</title>
        <authorList>
            <person name="Passer A.R."/>
            <person name="Clancey S.A."/>
            <person name="Shea T."/>
            <person name="David-Palma M."/>
            <person name="Averette A.F."/>
            <person name="Boekhout T."/>
            <person name="Porcel B.M."/>
            <person name="Nowrousian M."/>
            <person name="Cuomo C.A."/>
            <person name="Sun S."/>
            <person name="Heitman J."/>
            <person name="Coelho M.A."/>
        </authorList>
    </citation>
    <scope>NUCLEOTIDE SEQUENCE</scope>
    <source>
        <strain evidence="7">CBS 7841</strain>
    </source>
</reference>
<feature type="region of interest" description="Disordered" evidence="4">
    <location>
        <begin position="305"/>
        <end position="324"/>
    </location>
</feature>
<evidence type="ECO:0000256" key="3">
    <source>
        <dbReference type="ARBA" id="ARBA00023054"/>
    </source>
</evidence>
<keyword evidence="3" id="KW-0175">Coiled coil</keyword>
<gene>
    <name evidence="7" type="ORF">L203_102922</name>
</gene>
<evidence type="ECO:0000256" key="4">
    <source>
        <dbReference type="SAM" id="MobiDB-lite"/>
    </source>
</evidence>
<dbReference type="GeneID" id="91087133"/>
<dbReference type="GO" id="GO:0031397">
    <property type="term" value="P:negative regulation of protein ubiquitination"/>
    <property type="evidence" value="ECO:0007669"/>
    <property type="project" value="TreeGrafter"/>
</dbReference>
<dbReference type="PANTHER" id="PTHR46340:SF1">
    <property type="entry name" value="UBX DOMAIN-CONTAINING PROTEIN 1"/>
    <property type="match status" value="1"/>
</dbReference>
<dbReference type="SUPFAM" id="SSF54236">
    <property type="entry name" value="Ubiquitin-like"/>
    <property type="match status" value="1"/>
</dbReference>
<dbReference type="EMBL" id="CP143786">
    <property type="protein sequence ID" value="WVN87727.1"/>
    <property type="molecule type" value="Genomic_DNA"/>
</dbReference>
<dbReference type="PROSITE" id="PS00028">
    <property type="entry name" value="ZINC_FINGER_C2H2_1"/>
    <property type="match status" value="1"/>
</dbReference>
<feature type="region of interest" description="Disordered" evidence="4">
    <location>
        <begin position="139"/>
        <end position="163"/>
    </location>
</feature>
<evidence type="ECO:0000259" key="5">
    <source>
        <dbReference type="PROSITE" id="PS50030"/>
    </source>
</evidence>
<dbReference type="Gene3D" id="1.10.8.10">
    <property type="entry name" value="DNA helicase RuvA subunit, C-terminal domain"/>
    <property type="match status" value="1"/>
</dbReference>
<reference evidence="7" key="1">
    <citation type="submission" date="2016-06" db="EMBL/GenBank/DDBJ databases">
        <authorList>
            <person name="Cuomo C."/>
            <person name="Litvintseva A."/>
            <person name="Heitman J."/>
            <person name="Chen Y."/>
            <person name="Sun S."/>
            <person name="Springer D."/>
            <person name="Dromer F."/>
            <person name="Young S."/>
            <person name="Zeng Q."/>
            <person name="Chapman S."/>
            <person name="Gujja S."/>
            <person name="Saif S."/>
            <person name="Birren B."/>
        </authorList>
    </citation>
    <scope>NUCLEOTIDE SEQUENCE</scope>
    <source>
        <strain evidence="7">CBS 7841</strain>
    </source>
</reference>
<dbReference type="GO" id="GO:0005737">
    <property type="term" value="C:cytoplasm"/>
    <property type="evidence" value="ECO:0007669"/>
    <property type="project" value="UniProtKB-SubCell"/>
</dbReference>
<dbReference type="GO" id="GO:1903094">
    <property type="term" value="P:negative regulation of protein K48-linked deubiquitination"/>
    <property type="evidence" value="ECO:0007669"/>
    <property type="project" value="TreeGrafter"/>
</dbReference>